<dbReference type="InterPro" id="IPR011199">
    <property type="entry name" value="Bacillithiol_biosynth_BshC"/>
</dbReference>
<dbReference type="EC" id="6.-.-.-" evidence="2"/>
<reference evidence="5 6" key="1">
    <citation type="submission" date="2021-03" db="EMBL/GenBank/DDBJ databases">
        <title>Aliifodinibius sp. nov., a new bacterium isolated from saline soil.</title>
        <authorList>
            <person name="Galisteo C."/>
            <person name="De La Haba R."/>
            <person name="Sanchez-Porro C."/>
            <person name="Ventosa A."/>
        </authorList>
    </citation>
    <scope>NUCLEOTIDE SEQUENCE [LARGE SCALE GENOMIC DNA]</scope>
    <source>
        <strain evidence="5 6">1BSP15-2V2</strain>
    </source>
</reference>
<dbReference type="HAMAP" id="MF_01867">
    <property type="entry name" value="BshC"/>
    <property type="match status" value="1"/>
</dbReference>
<comment type="similarity">
    <text evidence="2">Belongs to the BshC family.</text>
</comment>
<dbReference type="Pfam" id="PF10079">
    <property type="entry name" value="Rossmann-like_BshC"/>
    <property type="match status" value="1"/>
</dbReference>
<comment type="caution">
    <text evidence="5">The sequence shown here is derived from an EMBL/GenBank/DDBJ whole genome shotgun (WGS) entry which is preliminary data.</text>
</comment>
<dbReference type="InterPro" id="IPR055399">
    <property type="entry name" value="CC_BshC"/>
</dbReference>
<feature type="domain" description="Bacillithiol biosynthesis BshC C-terminal coiled-coil" evidence="4">
    <location>
        <begin position="380"/>
        <end position="528"/>
    </location>
</feature>
<evidence type="ECO:0000259" key="3">
    <source>
        <dbReference type="Pfam" id="PF10079"/>
    </source>
</evidence>
<feature type="domain" description="Bacillithiol biosynthesis BshC N-terminal Rossmann-like" evidence="3">
    <location>
        <begin position="2"/>
        <end position="377"/>
    </location>
</feature>
<organism evidence="5 6">
    <name type="scientific">Fodinibius salsisoli</name>
    <dbReference type="NCBI Taxonomy" id="2820877"/>
    <lineage>
        <taxon>Bacteria</taxon>
        <taxon>Pseudomonadati</taxon>
        <taxon>Balneolota</taxon>
        <taxon>Balneolia</taxon>
        <taxon>Balneolales</taxon>
        <taxon>Balneolaceae</taxon>
        <taxon>Fodinibius</taxon>
    </lineage>
</organism>
<dbReference type="EMBL" id="JAGGJA010000004">
    <property type="protein sequence ID" value="MCW9706797.1"/>
    <property type="molecule type" value="Genomic_DNA"/>
</dbReference>
<dbReference type="Proteomes" id="UP001207918">
    <property type="component" value="Unassembled WGS sequence"/>
</dbReference>
<evidence type="ECO:0000256" key="1">
    <source>
        <dbReference type="ARBA" id="ARBA00022598"/>
    </source>
</evidence>
<dbReference type="RefSeq" id="WP_265765528.1">
    <property type="nucleotide sequence ID" value="NZ_JAGGJA010000004.1"/>
</dbReference>
<dbReference type="PIRSF" id="PIRSF012535">
    <property type="entry name" value="UCP012535"/>
    <property type="match status" value="1"/>
</dbReference>
<evidence type="ECO:0000259" key="4">
    <source>
        <dbReference type="Pfam" id="PF24850"/>
    </source>
</evidence>
<evidence type="ECO:0000256" key="2">
    <source>
        <dbReference type="HAMAP-Rule" id="MF_01867"/>
    </source>
</evidence>
<keyword evidence="1 2" id="KW-0436">Ligase</keyword>
<keyword evidence="6" id="KW-1185">Reference proteome</keyword>
<feature type="coiled-coil region" evidence="2">
    <location>
        <begin position="244"/>
        <end position="271"/>
    </location>
</feature>
<sequence length="541" mass="62386">MHRKNTSFQNLPFSKLFKTYTSDFSKVDPFYSTNPFDKEAVLEKANQLHLSGDRSRTVEILKEFNEPFDVHEQALQNMDRLQEEETLAIVTGQQLGLYGGPLFTVLKTISAIHLSRQMEELLERPVVPIFWLADEDHDYDEVRSIHLLNRQDELQDFELPKRTSPLPPVADLSLPPELKLLRKEVRNVLYETDFSADLWELLDQHFSPGNTFLEAFGGFINHLFSKHGLILAGSNHPDVKAHTKEILKYSVNEAEAIKEALEEQSEKISEQFHQQVTLYDSNLFFLSEEGNRLKINVQEDHWTTEEGHKWTTEELLQKIDEMPEQFSPNVFLRPLLQDEFLPTLGYVAGPGELAYYGQMKELYACFDHEMPVIFPRLSAAIIEPSIERIIDKLPFGYEAYSQRIEDLESAYVEQSDQVDIEAIFDGWKQKVEQAIAPEKEKVAAVDPTLDGAAGKATAVYFGELDKLKGKVYRAAKQQDQTQLNRIRKIKKNIFPDGSLQERSISVIYFMNKFGVEIWDELLASLEEGEIFDQHKLFYLQS</sequence>
<accession>A0ABT3PLM1</accession>
<dbReference type="NCBIfam" id="TIGR03998">
    <property type="entry name" value="thiol_BshC"/>
    <property type="match status" value="1"/>
</dbReference>
<keyword evidence="2" id="KW-0175">Coiled coil</keyword>
<protein>
    <recommendedName>
        <fullName evidence="2">Putative cysteine ligase BshC</fullName>
        <ecNumber evidence="2">6.-.-.-</ecNumber>
    </recommendedName>
</protein>
<dbReference type="InterPro" id="IPR055398">
    <property type="entry name" value="Rossmann-like_BshC"/>
</dbReference>
<proteinExistence type="inferred from homology"/>
<evidence type="ECO:0000313" key="5">
    <source>
        <dbReference type="EMBL" id="MCW9706797.1"/>
    </source>
</evidence>
<name>A0ABT3PLM1_9BACT</name>
<evidence type="ECO:0000313" key="6">
    <source>
        <dbReference type="Proteomes" id="UP001207918"/>
    </source>
</evidence>
<dbReference type="Pfam" id="PF24850">
    <property type="entry name" value="CC_BshC"/>
    <property type="match status" value="1"/>
</dbReference>
<gene>
    <name evidence="2 5" type="primary">bshC</name>
    <name evidence="5" type="ORF">J6I44_08005</name>
</gene>